<dbReference type="CDD" id="cd14473">
    <property type="entry name" value="FERM_B-lobe"/>
    <property type="match status" value="1"/>
</dbReference>
<dbReference type="PRINTS" id="PR00935">
    <property type="entry name" value="BAND41"/>
</dbReference>
<feature type="domain" description="FERM" evidence="3">
    <location>
        <begin position="5"/>
        <end position="288"/>
    </location>
</feature>
<dbReference type="InterPro" id="IPR019748">
    <property type="entry name" value="FERM_central"/>
</dbReference>
<dbReference type="InterPro" id="IPR019749">
    <property type="entry name" value="Band_41_domain"/>
</dbReference>
<dbReference type="Proteomes" id="UP000887568">
    <property type="component" value="Unplaced"/>
</dbReference>
<dbReference type="CDD" id="cd17102">
    <property type="entry name" value="FERM_F1_FRMD3"/>
    <property type="match status" value="1"/>
</dbReference>
<keyword evidence="5" id="KW-1185">Reference proteome</keyword>
<dbReference type="InterPro" id="IPR018980">
    <property type="entry name" value="FERM_PH-like_C"/>
</dbReference>
<name>A0A914B9K5_PATMI</name>
<protein>
    <recommendedName>
        <fullName evidence="3">FERM domain-containing protein</fullName>
    </recommendedName>
</protein>
<evidence type="ECO:0000313" key="5">
    <source>
        <dbReference type="Proteomes" id="UP000887568"/>
    </source>
</evidence>
<dbReference type="SUPFAM" id="SSF47031">
    <property type="entry name" value="Second domain of FERM"/>
    <property type="match status" value="1"/>
</dbReference>
<dbReference type="InterPro" id="IPR035963">
    <property type="entry name" value="FERM_2"/>
</dbReference>
<dbReference type="PANTHER" id="PTHR23280:SF32">
    <property type="entry name" value="FI22325P1"/>
    <property type="match status" value="1"/>
</dbReference>
<evidence type="ECO:0000256" key="1">
    <source>
        <dbReference type="SAM" id="MobiDB-lite"/>
    </source>
</evidence>
<dbReference type="InterPro" id="IPR018979">
    <property type="entry name" value="FERM_N"/>
</dbReference>
<dbReference type="Pfam" id="PF09380">
    <property type="entry name" value="FERM_C"/>
    <property type="match status" value="1"/>
</dbReference>
<dbReference type="SMART" id="SM01195">
    <property type="entry name" value="FA"/>
    <property type="match status" value="1"/>
</dbReference>
<dbReference type="InterPro" id="IPR029071">
    <property type="entry name" value="Ubiquitin-like_domsf"/>
</dbReference>
<dbReference type="GO" id="GO:0005856">
    <property type="term" value="C:cytoskeleton"/>
    <property type="evidence" value="ECO:0007669"/>
    <property type="project" value="TreeGrafter"/>
</dbReference>
<dbReference type="PANTHER" id="PTHR23280">
    <property type="entry name" value="4.1 G PROTEIN"/>
    <property type="match status" value="1"/>
</dbReference>
<dbReference type="EnsemblMetazoa" id="XM_038216858.1">
    <property type="protein sequence ID" value="XP_038072786.1"/>
    <property type="gene ID" value="LOC119741157"/>
</dbReference>
<dbReference type="Gene3D" id="2.30.29.30">
    <property type="entry name" value="Pleckstrin-homology domain (PH domain)/Phosphotyrosine-binding domain (PTB)"/>
    <property type="match status" value="1"/>
</dbReference>
<dbReference type="SUPFAM" id="SSF54236">
    <property type="entry name" value="Ubiquitin-like"/>
    <property type="match status" value="1"/>
</dbReference>
<dbReference type="PROSITE" id="PS50057">
    <property type="entry name" value="FERM_3"/>
    <property type="match status" value="1"/>
</dbReference>
<feature type="compositionally biased region" description="Basic and acidic residues" evidence="1">
    <location>
        <begin position="330"/>
        <end position="341"/>
    </location>
</feature>
<evidence type="ECO:0000259" key="3">
    <source>
        <dbReference type="PROSITE" id="PS50057"/>
    </source>
</evidence>
<feature type="transmembrane region" description="Helical" evidence="2">
    <location>
        <begin position="479"/>
        <end position="502"/>
    </location>
</feature>
<keyword evidence="2" id="KW-0472">Membrane</keyword>
<keyword evidence="2" id="KW-1133">Transmembrane helix</keyword>
<evidence type="ECO:0000313" key="4">
    <source>
        <dbReference type="EnsemblMetazoa" id="XP_038072786.1"/>
    </source>
</evidence>
<dbReference type="SUPFAM" id="SSF50729">
    <property type="entry name" value="PH domain-like"/>
    <property type="match status" value="1"/>
</dbReference>
<dbReference type="GO" id="GO:0031032">
    <property type="term" value="P:actomyosin structure organization"/>
    <property type="evidence" value="ECO:0007669"/>
    <property type="project" value="TreeGrafter"/>
</dbReference>
<dbReference type="SMART" id="SM01196">
    <property type="entry name" value="FERM_C"/>
    <property type="match status" value="1"/>
</dbReference>
<dbReference type="OMA" id="XNEVTKL"/>
<reference evidence="4" key="1">
    <citation type="submission" date="2022-11" db="UniProtKB">
        <authorList>
            <consortium name="EnsemblMetazoa"/>
        </authorList>
    </citation>
    <scope>IDENTIFICATION</scope>
</reference>
<dbReference type="GeneID" id="119741157"/>
<accession>A0A914B9K5</accession>
<dbReference type="SMART" id="SM00295">
    <property type="entry name" value="B41"/>
    <property type="match status" value="1"/>
</dbReference>
<dbReference type="InterPro" id="IPR000299">
    <property type="entry name" value="FERM_domain"/>
</dbReference>
<sequence length="567" mass="64651">MARVFQCTVKVLDDQAEAIVVDFKKDAKGQYLLDEACSRQNLAEKDYFGLRYIDGEKQRHWLDLKKSIVKQLRGTGPPYTVVFRVKYYPANPDDLKEEITKYQLFLQLQKDLLHGRLTCTRDDAAILGSYIVQSNLRDYDPEEHSPGYASGFQFVPKQTEKLEGQIEELHEKHTRGLKPSDAEFAFIKHAFSLETYGIDPHPVRDIYGTALHICMNHAGLLVFRANAVVETFKWDDIRKFSYEGRTFFIHALAGERRVNHGFRLLTSAATKHLWKSALDHQAFFNPSSHRRRSSLLGFRRASDVTTHSSGGFFRGSRFRFSGRTQREVLEKSASLSREEPSFARSPPLIRPRRAQSFRDTALHPPTEITFDGFTQLSGSDHSTPIKITEPFMPYAPAPAESTDDSDIHADSEDFVDNATPVIEEEEPIEEQIEEETEQAVMSEQVVPDQDLSSNHVEEIQINAIKPEPDKPRRSRSWMLVKLTLSCLVIVLTLTAVALVILYETDHIPTLDPLRQNQSVREFREAYYVPVRAWVEGGLEQIGMAYQQLPSIEELKDKVGIHTGTRGV</sequence>
<feature type="region of interest" description="Disordered" evidence="1">
    <location>
        <begin position="330"/>
        <end position="350"/>
    </location>
</feature>
<dbReference type="InterPro" id="IPR014847">
    <property type="entry name" value="FA"/>
</dbReference>
<dbReference type="InterPro" id="IPR011993">
    <property type="entry name" value="PH-like_dom_sf"/>
</dbReference>
<keyword evidence="2" id="KW-0812">Transmembrane</keyword>
<dbReference type="RefSeq" id="XP_038072786.1">
    <property type="nucleotide sequence ID" value="XM_038216858.1"/>
</dbReference>
<dbReference type="FunFam" id="1.20.80.10:FF:000006">
    <property type="entry name" value="FERM domain-containing protein 5 isoform X1"/>
    <property type="match status" value="1"/>
</dbReference>
<dbReference type="Pfam" id="PF09379">
    <property type="entry name" value="FERM_N"/>
    <property type="match status" value="1"/>
</dbReference>
<dbReference type="Pfam" id="PF08736">
    <property type="entry name" value="FA"/>
    <property type="match status" value="1"/>
</dbReference>
<evidence type="ECO:0000256" key="2">
    <source>
        <dbReference type="SAM" id="Phobius"/>
    </source>
</evidence>
<dbReference type="FunFam" id="3.10.20.90:FF:000002">
    <property type="entry name" value="Erythrocyte protein band 4.1-like 3"/>
    <property type="match status" value="1"/>
</dbReference>
<dbReference type="AlphaFoldDB" id="A0A914B9K5"/>
<dbReference type="Gene3D" id="3.10.20.90">
    <property type="entry name" value="Phosphatidylinositol 3-kinase Catalytic Subunit, Chain A, domain 1"/>
    <property type="match status" value="1"/>
</dbReference>
<dbReference type="Pfam" id="PF00373">
    <property type="entry name" value="FERM_M"/>
    <property type="match status" value="1"/>
</dbReference>
<dbReference type="Gene3D" id="1.20.80.10">
    <property type="match status" value="1"/>
</dbReference>
<proteinExistence type="predicted"/>
<organism evidence="4 5">
    <name type="scientific">Patiria miniata</name>
    <name type="common">Bat star</name>
    <name type="synonym">Asterina miniata</name>
    <dbReference type="NCBI Taxonomy" id="46514"/>
    <lineage>
        <taxon>Eukaryota</taxon>
        <taxon>Metazoa</taxon>
        <taxon>Echinodermata</taxon>
        <taxon>Eleutherozoa</taxon>
        <taxon>Asterozoa</taxon>
        <taxon>Asteroidea</taxon>
        <taxon>Valvatacea</taxon>
        <taxon>Valvatida</taxon>
        <taxon>Asterinidae</taxon>
        <taxon>Patiria</taxon>
    </lineage>
</organism>
<dbReference type="OrthoDB" id="6266673at2759"/>
<dbReference type="InterPro" id="IPR014352">
    <property type="entry name" value="FERM/acyl-CoA-bd_prot_sf"/>
</dbReference>